<dbReference type="AlphaFoldDB" id="A0A554RJF4"/>
<sequence>MGNEVYFVRGVGSHNGGAELLLRASAEYARSRGAVPAADVRRVSHELRRAWRVAGLWDVPKLEKLSSCGLSLAPRSLAAAAGVYATRHVAATLDASGFFLGDQWAASSIARDARSYGRLSKRGRPIIMLPQAFGPFDRPAIADEARRLLDQATLIFARDAVSLGHLAALIGNGDDRIAMVPDITIALDSHPVNVTDRIPQVAVVPNVNIPARADGANSRERYVASLANVCGELERRGLEPILLAHSLHGDPEIVREVTAVRPGVRVENPADGLAAKAIISRCAGVVAGRYHAIVSALSQGVPAVAHSWSHKYGELYGDFGIAPQLADPFKPEESVSVLDDLLRDQDLPGVLVAAQARLSTTIGEMWHRVDRAIGSAS</sequence>
<name>A0A554RJF4_9ACTN</name>
<dbReference type="PANTHER" id="PTHR36836">
    <property type="entry name" value="COLANIC ACID BIOSYNTHESIS PROTEIN WCAK"/>
    <property type="match status" value="1"/>
</dbReference>
<dbReference type="EMBL" id="VLNT01000027">
    <property type="protein sequence ID" value="TSD54278.1"/>
    <property type="molecule type" value="Genomic_DNA"/>
</dbReference>
<reference evidence="2 3" key="1">
    <citation type="submission" date="2019-07" db="EMBL/GenBank/DDBJ databases">
        <authorList>
            <person name="Zhao L.H."/>
        </authorList>
    </citation>
    <scope>NUCLEOTIDE SEQUENCE [LARGE SCALE GENOMIC DNA]</scope>
    <source>
        <strain evidence="2 3">Co35</strain>
    </source>
</reference>
<dbReference type="InterPro" id="IPR007345">
    <property type="entry name" value="Polysacch_pyruvyl_Trfase"/>
</dbReference>
<dbReference type="GO" id="GO:0016740">
    <property type="term" value="F:transferase activity"/>
    <property type="evidence" value="ECO:0007669"/>
    <property type="project" value="UniProtKB-KW"/>
</dbReference>
<dbReference type="OrthoDB" id="9771846at2"/>
<organism evidence="2 3">
    <name type="scientific">Aeromicrobium piscarium</name>
    <dbReference type="NCBI Taxonomy" id="2590901"/>
    <lineage>
        <taxon>Bacteria</taxon>
        <taxon>Bacillati</taxon>
        <taxon>Actinomycetota</taxon>
        <taxon>Actinomycetes</taxon>
        <taxon>Propionibacteriales</taxon>
        <taxon>Nocardioidaceae</taxon>
        <taxon>Aeromicrobium</taxon>
    </lineage>
</organism>
<dbReference type="Proteomes" id="UP000316988">
    <property type="component" value="Unassembled WGS sequence"/>
</dbReference>
<evidence type="ECO:0000313" key="3">
    <source>
        <dbReference type="Proteomes" id="UP000316988"/>
    </source>
</evidence>
<protein>
    <submittedName>
        <fullName evidence="2">Polysaccharide pyruvyl transferase family protein</fullName>
    </submittedName>
</protein>
<gene>
    <name evidence="2" type="ORF">FNM00_17675</name>
</gene>
<feature type="domain" description="Polysaccharide pyruvyl transferase" evidence="1">
    <location>
        <begin position="74"/>
        <end position="309"/>
    </location>
</feature>
<evidence type="ECO:0000313" key="2">
    <source>
        <dbReference type="EMBL" id="TSD54278.1"/>
    </source>
</evidence>
<proteinExistence type="predicted"/>
<dbReference type="PANTHER" id="PTHR36836:SF1">
    <property type="entry name" value="COLANIC ACID BIOSYNTHESIS PROTEIN WCAK"/>
    <property type="match status" value="1"/>
</dbReference>
<comment type="caution">
    <text evidence="2">The sequence shown here is derived from an EMBL/GenBank/DDBJ whole genome shotgun (WGS) entry which is preliminary data.</text>
</comment>
<keyword evidence="2" id="KW-0808">Transferase</keyword>
<accession>A0A554RJF4</accession>
<dbReference type="RefSeq" id="WP_143914858.1">
    <property type="nucleotide sequence ID" value="NZ_VLNT01000027.1"/>
</dbReference>
<keyword evidence="3" id="KW-1185">Reference proteome</keyword>
<dbReference type="Pfam" id="PF04230">
    <property type="entry name" value="PS_pyruv_trans"/>
    <property type="match status" value="1"/>
</dbReference>
<evidence type="ECO:0000259" key="1">
    <source>
        <dbReference type="Pfam" id="PF04230"/>
    </source>
</evidence>